<feature type="transmembrane region" description="Helical" evidence="9">
    <location>
        <begin position="70"/>
        <end position="92"/>
    </location>
</feature>
<evidence type="ECO:0000256" key="9">
    <source>
        <dbReference type="SAM" id="Phobius"/>
    </source>
</evidence>
<dbReference type="Proteomes" id="UP000694255">
    <property type="component" value="Unassembled WGS sequence"/>
</dbReference>
<evidence type="ECO:0000256" key="8">
    <source>
        <dbReference type="ARBA" id="ARBA00023136"/>
    </source>
</evidence>
<dbReference type="Pfam" id="PF22776">
    <property type="entry name" value="K_trans_C"/>
    <property type="match status" value="1"/>
</dbReference>
<feature type="transmembrane region" description="Helical" evidence="9">
    <location>
        <begin position="531"/>
        <end position="549"/>
    </location>
</feature>
<gene>
    <name evidence="12" type="ORF">J8A68_000379</name>
</gene>
<sequence>MATASIAVGESKKVIKAHPPTYNAAIADHDMDDNVSFQSIENDDIHPSTDEEASYIEAKEPTVVKQNWRAILTMSFASLGAIYGDLATSPLYTLNSIKYSSLPPSKDDVYGAVSVIFYVFTFIVIIKYICIVLVFGPNNGEGGQVAIYAKIARHLNIGPKGVTIPGSPEESDLTLLTRQDTTASSVQTTFSRIEQIKQHPTIIYCIQIFILAACFIGCSLVISDGLLTPTTSVLSAIGGIQVAQPSFTNVLAVSEVILIALFLIQRFGSAKISFLFAPIIFIWVIGLILCGIYNIVKHHPGIFAALSPYYAIRLLKNGGIDVFGGAMLSITGTEAMFADIGHFGKLPIQISMGFFLYPALMLCYLGQGAYMVQHPESYVNPFFISLPGGTGGGIYWTMFVLATLATVIASQALILSVFSIVSQLINLDCFPKLKITHVSSSHHGKVYIGAVNWMLMIGVALTMAGFKNSNNVTAAYGLGITLDLFVTSTLMFICMIYVYNMNLIFPILFALIFVPLEMCLIVANMKKVPHGAWFPLLIAGLFASFLTLWRWCRSKKTDQEYQSKLKISDVYPYFSQKANPITLDLNPTTNNNDNTGIKLPEKNEVVTKFGTLPLIRHQGVAIMHVDNMFSNSPNTLPYLYAKLIAEFGSIPSRFIFCGIRVLSIPYVDIEDRVLMAPMMKLDGHYKCILRFGYMQNIEIDQEMEATILANLPGNVTNSENPLPVLHIFENDLIRCKEYEKTRNFVKIFGRLTRKMIIDHFYSPIDSLTKDRGRIVKSTDEHEEQEKKIFIGSVVRL</sequence>
<evidence type="ECO:0000259" key="11">
    <source>
        <dbReference type="Pfam" id="PF22776"/>
    </source>
</evidence>
<keyword evidence="7" id="KW-0406">Ion transport</keyword>
<protein>
    <recommendedName>
        <fullName evidence="14">High affinity potassium transporter</fullName>
    </recommendedName>
</protein>
<reference evidence="12 13" key="1">
    <citation type="journal article" date="2021" name="DNA Res.">
        <title>Genome analysis of Candida subhashii reveals its hybrid nature and dual mitochondrial genome conformations.</title>
        <authorList>
            <person name="Mixao V."/>
            <person name="Hegedusova E."/>
            <person name="Saus E."/>
            <person name="Pryszcz L.P."/>
            <person name="Cillingova A."/>
            <person name="Nosek J."/>
            <person name="Gabaldon T."/>
        </authorList>
    </citation>
    <scope>NUCLEOTIDE SEQUENCE [LARGE SCALE GENOMIC DNA]</scope>
    <source>
        <strain evidence="12 13">CBS 10753</strain>
    </source>
</reference>
<name>A0A8J5UMI7_9ASCO</name>
<evidence type="ECO:0000256" key="4">
    <source>
        <dbReference type="ARBA" id="ARBA00022692"/>
    </source>
</evidence>
<dbReference type="PANTHER" id="PTHR30540">
    <property type="entry name" value="OSMOTIC STRESS POTASSIUM TRANSPORTER"/>
    <property type="match status" value="1"/>
</dbReference>
<accession>A0A8J5UMI7</accession>
<evidence type="ECO:0000259" key="10">
    <source>
        <dbReference type="Pfam" id="PF02705"/>
    </source>
</evidence>
<dbReference type="GO" id="GO:0015079">
    <property type="term" value="F:potassium ion transmembrane transporter activity"/>
    <property type="evidence" value="ECO:0007669"/>
    <property type="project" value="InterPro"/>
</dbReference>
<feature type="transmembrane region" description="Helical" evidence="9">
    <location>
        <begin position="201"/>
        <end position="222"/>
    </location>
</feature>
<dbReference type="OrthoDB" id="504708at2759"/>
<proteinExistence type="predicted"/>
<evidence type="ECO:0000256" key="7">
    <source>
        <dbReference type="ARBA" id="ARBA00023065"/>
    </source>
</evidence>
<evidence type="ECO:0000256" key="5">
    <source>
        <dbReference type="ARBA" id="ARBA00022958"/>
    </source>
</evidence>
<comment type="caution">
    <text evidence="12">The sequence shown here is derived from an EMBL/GenBank/DDBJ whole genome shotgun (WGS) entry which is preliminary data.</text>
</comment>
<dbReference type="PANTHER" id="PTHR30540:SF83">
    <property type="entry name" value="K+ POTASSIUM TRANSPORTER"/>
    <property type="match status" value="1"/>
</dbReference>
<keyword evidence="13" id="KW-1185">Reference proteome</keyword>
<dbReference type="InterPro" id="IPR053952">
    <property type="entry name" value="K_trans_C"/>
</dbReference>
<dbReference type="EMBL" id="JAGSYN010000043">
    <property type="protein sequence ID" value="KAG7666123.1"/>
    <property type="molecule type" value="Genomic_DNA"/>
</dbReference>
<dbReference type="GeneID" id="73467180"/>
<evidence type="ECO:0000313" key="13">
    <source>
        <dbReference type="Proteomes" id="UP000694255"/>
    </source>
</evidence>
<feature type="transmembrane region" description="Helical" evidence="9">
    <location>
        <begin position="478"/>
        <end position="498"/>
    </location>
</feature>
<dbReference type="InterPro" id="IPR053951">
    <property type="entry name" value="K_trans_N"/>
</dbReference>
<feature type="transmembrane region" description="Helical" evidence="9">
    <location>
        <begin position="112"/>
        <end position="135"/>
    </location>
</feature>
<dbReference type="InterPro" id="IPR003855">
    <property type="entry name" value="K+_transporter"/>
</dbReference>
<dbReference type="GO" id="GO:0016020">
    <property type="term" value="C:membrane"/>
    <property type="evidence" value="ECO:0007669"/>
    <property type="project" value="UniProtKB-SubCell"/>
</dbReference>
<feature type="transmembrane region" description="Helical" evidence="9">
    <location>
        <begin position="242"/>
        <end position="263"/>
    </location>
</feature>
<evidence type="ECO:0000256" key="3">
    <source>
        <dbReference type="ARBA" id="ARBA00022538"/>
    </source>
</evidence>
<feature type="transmembrane region" description="Helical" evidence="9">
    <location>
        <begin position="393"/>
        <end position="425"/>
    </location>
</feature>
<organism evidence="12 13">
    <name type="scientific">[Candida] subhashii</name>
    <dbReference type="NCBI Taxonomy" id="561895"/>
    <lineage>
        <taxon>Eukaryota</taxon>
        <taxon>Fungi</taxon>
        <taxon>Dikarya</taxon>
        <taxon>Ascomycota</taxon>
        <taxon>Saccharomycotina</taxon>
        <taxon>Pichiomycetes</taxon>
        <taxon>Debaryomycetaceae</taxon>
        <taxon>Spathaspora</taxon>
    </lineage>
</organism>
<keyword evidence="2" id="KW-0813">Transport</keyword>
<keyword evidence="3" id="KW-0633">Potassium transport</keyword>
<dbReference type="Pfam" id="PF02705">
    <property type="entry name" value="K_trans"/>
    <property type="match status" value="1"/>
</dbReference>
<feature type="transmembrane region" description="Helical" evidence="9">
    <location>
        <begin position="354"/>
        <end position="373"/>
    </location>
</feature>
<evidence type="ECO:0000256" key="1">
    <source>
        <dbReference type="ARBA" id="ARBA00004141"/>
    </source>
</evidence>
<feature type="domain" description="K+ potassium transporter C-terminal" evidence="11">
    <location>
        <begin position="629"/>
        <end position="776"/>
    </location>
</feature>
<comment type="subcellular location">
    <subcellularLocation>
        <location evidence="1">Membrane</location>
        <topology evidence="1">Multi-pass membrane protein</topology>
    </subcellularLocation>
</comment>
<keyword evidence="8 9" id="KW-0472">Membrane</keyword>
<feature type="transmembrane region" description="Helical" evidence="9">
    <location>
        <begin position="505"/>
        <end position="525"/>
    </location>
</feature>
<keyword evidence="6 9" id="KW-1133">Transmembrane helix</keyword>
<dbReference type="AlphaFoldDB" id="A0A8J5UMI7"/>
<feature type="transmembrane region" description="Helical" evidence="9">
    <location>
        <begin position="275"/>
        <end position="296"/>
    </location>
</feature>
<feature type="domain" description="K+ potassium transporter integral membrane" evidence="10">
    <location>
        <begin position="75"/>
        <end position="571"/>
    </location>
</feature>
<keyword evidence="4 9" id="KW-0812">Transmembrane</keyword>
<evidence type="ECO:0008006" key="14">
    <source>
        <dbReference type="Google" id="ProtNLM"/>
    </source>
</evidence>
<dbReference type="RefSeq" id="XP_049266355.1">
    <property type="nucleotide sequence ID" value="XM_049407709.1"/>
</dbReference>
<feature type="transmembrane region" description="Helical" evidence="9">
    <location>
        <begin position="446"/>
        <end position="466"/>
    </location>
</feature>
<dbReference type="NCBIfam" id="TIGR00794">
    <property type="entry name" value="kup"/>
    <property type="match status" value="1"/>
</dbReference>
<evidence type="ECO:0000256" key="2">
    <source>
        <dbReference type="ARBA" id="ARBA00022448"/>
    </source>
</evidence>
<keyword evidence="5" id="KW-0630">Potassium</keyword>
<evidence type="ECO:0000256" key="6">
    <source>
        <dbReference type="ARBA" id="ARBA00022989"/>
    </source>
</evidence>
<evidence type="ECO:0000313" key="12">
    <source>
        <dbReference type="EMBL" id="KAG7666123.1"/>
    </source>
</evidence>